<name>A0A1G2G3W3_9BACT</name>
<accession>A0A1G2G3W3</accession>
<dbReference type="AlphaFoldDB" id="A0A1G2G3W3"/>
<comment type="caution">
    <text evidence="1">The sequence shown here is derived from an EMBL/GenBank/DDBJ whole genome shotgun (WGS) entry which is preliminary data.</text>
</comment>
<dbReference type="EMBL" id="MHNL01000018">
    <property type="protein sequence ID" value="OGZ44631.1"/>
    <property type="molecule type" value="Genomic_DNA"/>
</dbReference>
<gene>
    <name evidence="1" type="ORF">A2756_04335</name>
</gene>
<proteinExistence type="predicted"/>
<evidence type="ECO:0000313" key="2">
    <source>
        <dbReference type="Proteomes" id="UP000177785"/>
    </source>
</evidence>
<dbReference type="STRING" id="1802115.A2756_04335"/>
<sequence>MARAKTVLLVGDSVMQDRFVPWFTRDGIAVTSVEKFADTLVIAKKVRPKAIVFVAPRYWEDVPGFVTAARKIDHLSYVPIFYLGALIEGQDQIILRQHGVKTITLGPVPDPEIVRFVVRSL</sequence>
<protein>
    <recommendedName>
        <fullName evidence="3">Response regulatory domain-containing protein</fullName>
    </recommendedName>
</protein>
<organism evidence="1 2">
    <name type="scientific">Candidatus Ryanbacteria bacterium RIFCSPHIGHO2_01_FULL_48_27</name>
    <dbReference type="NCBI Taxonomy" id="1802115"/>
    <lineage>
        <taxon>Bacteria</taxon>
        <taxon>Candidatus Ryaniibacteriota</taxon>
    </lineage>
</organism>
<evidence type="ECO:0008006" key="3">
    <source>
        <dbReference type="Google" id="ProtNLM"/>
    </source>
</evidence>
<reference evidence="1 2" key="1">
    <citation type="journal article" date="2016" name="Nat. Commun.">
        <title>Thousands of microbial genomes shed light on interconnected biogeochemical processes in an aquifer system.</title>
        <authorList>
            <person name="Anantharaman K."/>
            <person name="Brown C.T."/>
            <person name="Hug L.A."/>
            <person name="Sharon I."/>
            <person name="Castelle C.J."/>
            <person name="Probst A.J."/>
            <person name="Thomas B.C."/>
            <person name="Singh A."/>
            <person name="Wilkins M.J."/>
            <person name="Karaoz U."/>
            <person name="Brodie E.L."/>
            <person name="Williams K.H."/>
            <person name="Hubbard S.S."/>
            <person name="Banfield J.F."/>
        </authorList>
    </citation>
    <scope>NUCLEOTIDE SEQUENCE [LARGE SCALE GENOMIC DNA]</scope>
</reference>
<evidence type="ECO:0000313" key="1">
    <source>
        <dbReference type="EMBL" id="OGZ44631.1"/>
    </source>
</evidence>
<dbReference type="Proteomes" id="UP000177785">
    <property type="component" value="Unassembled WGS sequence"/>
</dbReference>